<dbReference type="CDD" id="cd15831">
    <property type="entry name" value="BTAD"/>
    <property type="match status" value="1"/>
</dbReference>
<dbReference type="Pfam" id="PF00486">
    <property type="entry name" value="Trans_reg_C"/>
    <property type="match status" value="1"/>
</dbReference>
<evidence type="ECO:0000313" key="7">
    <source>
        <dbReference type="EMBL" id="TDV49797.1"/>
    </source>
</evidence>
<feature type="domain" description="OmpR/PhoB-type" evidence="6">
    <location>
        <begin position="1"/>
        <end position="99"/>
    </location>
</feature>
<dbReference type="GO" id="GO:0003677">
    <property type="term" value="F:DNA binding"/>
    <property type="evidence" value="ECO:0007669"/>
    <property type="project" value="UniProtKB-UniRule"/>
</dbReference>
<evidence type="ECO:0000256" key="1">
    <source>
        <dbReference type="ARBA" id="ARBA00005820"/>
    </source>
</evidence>
<dbReference type="InterPro" id="IPR001867">
    <property type="entry name" value="OmpR/PhoB-type_DNA-bd"/>
</dbReference>
<dbReference type="OrthoDB" id="3208838at2"/>
<keyword evidence="4" id="KW-0804">Transcription</keyword>
<evidence type="ECO:0000256" key="5">
    <source>
        <dbReference type="PROSITE-ProRule" id="PRU01091"/>
    </source>
</evidence>
<dbReference type="EMBL" id="SOCP01000007">
    <property type="protein sequence ID" value="TDV49797.1"/>
    <property type="molecule type" value="Genomic_DNA"/>
</dbReference>
<dbReference type="GO" id="GO:0006355">
    <property type="term" value="P:regulation of DNA-templated transcription"/>
    <property type="evidence" value="ECO:0007669"/>
    <property type="project" value="InterPro"/>
</dbReference>
<keyword evidence="3 5" id="KW-0238">DNA-binding</keyword>
<name>A0A4R7VKM2_9PSEU</name>
<protein>
    <submittedName>
        <fullName evidence="7">DNA-binding SARP family transcriptional activator</fullName>
    </submittedName>
</protein>
<feature type="DNA-binding region" description="OmpR/PhoB-type" evidence="5">
    <location>
        <begin position="1"/>
        <end position="99"/>
    </location>
</feature>
<comment type="caution">
    <text evidence="7">The sequence shown here is derived from an EMBL/GenBank/DDBJ whole genome shotgun (WGS) entry which is preliminary data.</text>
</comment>
<evidence type="ECO:0000256" key="4">
    <source>
        <dbReference type="ARBA" id="ARBA00023163"/>
    </source>
</evidence>
<dbReference type="Gene3D" id="1.10.10.10">
    <property type="entry name" value="Winged helix-like DNA-binding domain superfamily/Winged helix DNA-binding domain"/>
    <property type="match status" value="1"/>
</dbReference>
<dbReference type="PROSITE" id="PS51755">
    <property type="entry name" value="OMPR_PHOB"/>
    <property type="match status" value="1"/>
</dbReference>
<evidence type="ECO:0000256" key="3">
    <source>
        <dbReference type="ARBA" id="ARBA00023125"/>
    </source>
</evidence>
<proteinExistence type="inferred from homology"/>
<comment type="similarity">
    <text evidence="1">Belongs to the AfsR/DnrI/RedD regulatory family.</text>
</comment>
<dbReference type="PANTHER" id="PTHR35807:SF1">
    <property type="entry name" value="TRANSCRIPTIONAL REGULATOR REDD"/>
    <property type="match status" value="1"/>
</dbReference>
<organism evidence="7 8">
    <name type="scientific">Actinophytocola oryzae</name>
    <dbReference type="NCBI Taxonomy" id="502181"/>
    <lineage>
        <taxon>Bacteria</taxon>
        <taxon>Bacillati</taxon>
        <taxon>Actinomycetota</taxon>
        <taxon>Actinomycetes</taxon>
        <taxon>Pseudonocardiales</taxon>
        <taxon>Pseudonocardiaceae</taxon>
    </lineage>
</organism>
<dbReference type="SMART" id="SM00862">
    <property type="entry name" value="Trans_reg_C"/>
    <property type="match status" value="1"/>
</dbReference>
<dbReference type="SUPFAM" id="SSF48452">
    <property type="entry name" value="TPR-like"/>
    <property type="match status" value="1"/>
</dbReference>
<dbReference type="InterPro" id="IPR036388">
    <property type="entry name" value="WH-like_DNA-bd_sf"/>
</dbReference>
<dbReference type="Proteomes" id="UP000294927">
    <property type="component" value="Unassembled WGS sequence"/>
</dbReference>
<sequence>MEIKVLGPFEATLDGRSIVPSAGKARQVLCLLVLNAGKIVPVAALQREVWGERPPKTALTTLRTYVMHLRKLITEAAGGRPDVAKRIVTTSATGYMFRMESGGRDLDRYRHLVRVGESALRAGEVPHGSGLLGAALDLWSGDEALIDVRRGVLLEAEAQRLRQSRATTLEQRIAADLELGRHHQLLGELIELTVADPFNEGLRAQQMVALYRSGRRCEALSVFTSTRRTLVEQVGIEPSPTLRRLHQSILAGDRALDLDHSLRGGLRGVV</sequence>
<dbReference type="AlphaFoldDB" id="A0A4R7VKM2"/>
<dbReference type="InterPro" id="IPR051677">
    <property type="entry name" value="AfsR-DnrI-RedD_regulator"/>
</dbReference>
<dbReference type="SUPFAM" id="SSF46894">
    <property type="entry name" value="C-terminal effector domain of the bipartite response regulators"/>
    <property type="match status" value="1"/>
</dbReference>
<accession>A0A4R7VKM2</accession>
<keyword evidence="8" id="KW-1185">Reference proteome</keyword>
<evidence type="ECO:0000313" key="8">
    <source>
        <dbReference type="Proteomes" id="UP000294927"/>
    </source>
</evidence>
<dbReference type="RefSeq" id="WP_133904494.1">
    <property type="nucleotide sequence ID" value="NZ_SOCP01000007.1"/>
</dbReference>
<dbReference type="GO" id="GO:0000160">
    <property type="term" value="P:phosphorelay signal transduction system"/>
    <property type="evidence" value="ECO:0007669"/>
    <property type="project" value="InterPro"/>
</dbReference>
<dbReference type="Pfam" id="PF03704">
    <property type="entry name" value="BTAD"/>
    <property type="match status" value="1"/>
</dbReference>
<dbReference type="InterPro" id="IPR016032">
    <property type="entry name" value="Sig_transdc_resp-reg_C-effctor"/>
</dbReference>
<dbReference type="PANTHER" id="PTHR35807">
    <property type="entry name" value="TRANSCRIPTIONAL REGULATOR REDD-RELATED"/>
    <property type="match status" value="1"/>
</dbReference>
<evidence type="ECO:0000259" key="6">
    <source>
        <dbReference type="PROSITE" id="PS51755"/>
    </source>
</evidence>
<evidence type="ECO:0000256" key="2">
    <source>
        <dbReference type="ARBA" id="ARBA00023015"/>
    </source>
</evidence>
<dbReference type="InterPro" id="IPR005158">
    <property type="entry name" value="BTAD"/>
</dbReference>
<dbReference type="Gene3D" id="1.25.40.10">
    <property type="entry name" value="Tetratricopeptide repeat domain"/>
    <property type="match status" value="1"/>
</dbReference>
<gene>
    <name evidence="7" type="ORF">CLV71_107145</name>
</gene>
<keyword evidence="2" id="KW-0805">Transcription regulation</keyword>
<reference evidence="7 8" key="1">
    <citation type="submission" date="2019-03" db="EMBL/GenBank/DDBJ databases">
        <title>Genomic Encyclopedia of Archaeal and Bacterial Type Strains, Phase II (KMG-II): from individual species to whole genera.</title>
        <authorList>
            <person name="Goeker M."/>
        </authorList>
    </citation>
    <scope>NUCLEOTIDE SEQUENCE [LARGE SCALE GENOMIC DNA]</scope>
    <source>
        <strain evidence="7 8">DSM 45499</strain>
    </source>
</reference>
<dbReference type="InterPro" id="IPR011990">
    <property type="entry name" value="TPR-like_helical_dom_sf"/>
</dbReference>
<dbReference type="SMART" id="SM01043">
    <property type="entry name" value="BTAD"/>
    <property type="match status" value="1"/>
</dbReference>